<organism evidence="2">
    <name type="scientific">Brachypodium distachyon</name>
    <name type="common">Purple false brome</name>
    <name type="synonym">Trachynia distachya</name>
    <dbReference type="NCBI Taxonomy" id="15368"/>
    <lineage>
        <taxon>Eukaryota</taxon>
        <taxon>Viridiplantae</taxon>
        <taxon>Streptophyta</taxon>
        <taxon>Embryophyta</taxon>
        <taxon>Tracheophyta</taxon>
        <taxon>Spermatophyta</taxon>
        <taxon>Magnoliopsida</taxon>
        <taxon>Liliopsida</taxon>
        <taxon>Poales</taxon>
        <taxon>Poaceae</taxon>
        <taxon>BOP clade</taxon>
        <taxon>Pooideae</taxon>
        <taxon>Stipodae</taxon>
        <taxon>Brachypodieae</taxon>
        <taxon>Brachypodium</taxon>
    </lineage>
</organism>
<evidence type="ECO:0000256" key="1">
    <source>
        <dbReference type="SAM" id="MobiDB-lite"/>
    </source>
</evidence>
<reference evidence="2" key="2">
    <citation type="submission" date="2017-06" db="EMBL/GenBank/DDBJ databases">
        <title>WGS assembly of Brachypodium distachyon.</title>
        <authorList>
            <consortium name="The International Brachypodium Initiative"/>
            <person name="Lucas S."/>
            <person name="Harmon-Smith M."/>
            <person name="Lail K."/>
            <person name="Tice H."/>
            <person name="Grimwood J."/>
            <person name="Bruce D."/>
            <person name="Barry K."/>
            <person name="Shu S."/>
            <person name="Lindquist E."/>
            <person name="Wang M."/>
            <person name="Pitluck S."/>
            <person name="Vogel J.P."/>
            <person name="Garvin D.F."/>
            <person name="Mockler T.C."/>
            <person name="Schmutz J."/>
            <person name="Rokhsar D."/>
            <person name="Bevan M.W."/>
        </authorList>
    </citation>
    <scope>NUCLEOTIDE SEQUENCE</scope>
    <source>
        <strain evidence="2">Bd21</strain>
    </source>
</reference>
<reference evidence="3" key="3">
    <citation type="submission" date="2018-08" db="UniProtKB">
        <authorList>
            <consortium name="EnsemblPlants"/>
        </authorList>
    </citation>
    <scope>IDENTIFICATION</scope>
    <source>
        <strain evidence="3">cv. Bd21</strain>
    </source>
</reference>
<keyword evidence="4" id="KW-1185">Reference proteome</keyword>
<gene>
    <name evidence="2" type="ORF">BRADI_2g10756v3</name>
</gene>
<proteinExistence type="predicted"/>
<evidence type="ECO:0000313" key="2">
    <source>
        <dbReference type="EMBL" id="PNT70355.1"/>
    </source>
</evidence>
<feature type="region of interest" description="Disordered" evidence="1">
    <location>
        <begin position="1"/>
        <end position="100"/>
    </location>
</feature>
<protein>
    <submittedName>
        <fullName evidence="2 3">Uncharacterized protein</fullName>
    </submittedName>
</protein>
<dbReference type="Gramene" id="PNT70355">
    <property type="protein sequence ID" value="PNT70355"/>
    <property type="gene ID" value="BRADI_2g10756v3"/>
</dbReference>
<evidence type="ECO:0000313" key="3">
    <source>
        <dbReference type="EnsemblPlants" id="PNT70355"/>
    </source>
</evidence>
<dbReference type="InParanoid" id="A0A2K2D7V2"/>
<reference evidence="2 3" key="1">
    <citation type="journal article" date="2010" name="Nature">
        <title>Genome sequencing and analysis of the model grass Brachypodium distachyon.</title>
        <authorList>
            <consortium name="International Brachypodium Initiative"/>
        </authorList>
    </citation>
    <scope>NUCLEOTIDE SEQUENCE [LARGE SCALE GENOMIC DNA]</scope>
    <source>
        <strain evidence="2 3">Bd21</strain>
    </source>
</reference>
<dbReference type="EMBL" id="CM000881">
    <property type="protein sequence ID" value="PNT70355.1"/>
    <property type="molecule type" value="Genomic_DNA"/>
</dbReference>
<feature type="compositionally biased region" description="Pro residues" evidence="1">
    <location>
        <begin position="56"/>
        <end position="66"/>
    </location>
</feature>
<sequence>MSPSHRDPSLPPASPIKKELSHLTLPVARPQPSAAVASPVSTLRQPAAAVALHSSPPWPVVPPVNRPPSRFARPSLHPPTARLRPPAVAESPIRPEESPQ</sequence>
<evidence type="ECO:0000313" key="4">
    <source>
        <dbReference type="Proteomes" id="UP000008810"/>
    </source>
</evidence>
<dbReference type="EnsemblPlants" id="PNT70355">
    <property type="protein sequence ID" value="PNT70355"/>
    <property type="gene ID" value="BRADI_2g10756v3"/>
</dbReference>
<name>A0A2K2D7V2_BRADI</name>
<accession>A0A2K2D7V2</accession>
<dbReference type="Proteomes" id="UP000008810">
    <property type="component" value="Chromosome 2"/>
</dbReference>
<dbReference type="AlphaFoldDB" id="A0A2K2D7V2"/>